<proteinExistence type="predicted"/>
<organism evidence="3 4">
    <name type="scientific">Chloropicon primus</name>
    <dbReference type="NCBI Taxonomy" id="1764295"/>
    <lineage>
        <taxon>Eukaryota</taxon>
        <taxon>Viridiplantae</taxon>
        <taxon>Chlorophyta</taxon>
        <taxon>Chloropicophyceae</taxon>
        <taxon>Chloropicales</taxon>
        <taxon>Chloropicaceae</taxon>
        <taxon>Chloropicon</taxon>
    </lineage>
</organism>
<evidence type="ECO:0000256" key="1">
    <source>
        <dbReference type="SAM" id="Coils"/>
    </source>
</evidence>
<feature type="coiled-coil region" evidence="1">
    <location>
        <begin position="229"/>
        <end position="256"/>
    </location>
</feature>
<dbReference type="EMBL" id="CP031046">
    <property type="protein sequence ID" value="QDZ24540.1"/>
    <property type="molecule type" value="Genomic_DNA"/>
</dbReference>
<sequence>MLRRELVRTCSRGLSALKVAAGGNTESVVVAACSKNHGGHQTILGNQALRSFAAAAITAEDKAVIDAIRTNPKSVANKYKGRDWWAECENKSEVFDNPEALAMVDEYFDSLFAVCVSEDAKREVRKHRAHMMGMVDEYRQLFKEIGKNPYLTASWEVDWDKMRKDHPGKIAKDEIDFFEAMDKKLTPLLEEQRKDFVANQEEILFQQPAYVAYKKRVMEQVAPGLLQLKTDYDAEINKCEEKIAKIEEELDSLDYITIEECLEGNPELAAEIDAEIERQEW</sequence>
<accession>A0A5B8MYD0</accession>
<evidence type="ECO:0000313" key="4">
    <source>
        <dbReference type="Proteomes" id="UP000316726"/>
    </source>
</evidence>
<name>A0A5B8MYD0_9CHLO</name>
<evidence type="ECO:0000313" key="2">
    <source>
        <dbReference type="EMBL" id="CAD9712418.1"/>
    </source>
</evidence>
<keyword evidence="4" id="KW-1185">Reference proteome</keyword>
<keyword evidence="1" id="KW-0175">Coiled coil</keyword>
<dbReference type="AlphaFoldDB" id="A0A5B8MYD0"/>
<dbReference type="EMBL" id="HBHL01002197">
    <property type="protein sequence ID" value="CAD9712418.1"/>
    <property type="molecule type" value="Transcribed_RNA"/>
</dbReference>
<reference evidence="2" key="2">
    <citation type="submission" date="2021-01" db="EMBL/GenBank/DDBJ databases">
        <authorList>
            <person name="Corre E."/>
            <person name="Pelletier E."/>
            <person name="Niang G."/>
            <person name="Scheremetjew M."/>
            <person name="Finn R."/>
            <person name="Kale V."/>
            <person name="Holt S."/>
            <person name="Cochrane G."/>
            <person name="Meng A."/>
            <person name="Brown T."/>
            <person name="Cohen L."/>
        </authorList>
    </citation>
    <scope>NUCLEOTIDE SEQUENCE</scope>
    <source>
        <strain evidence="2">CCMP1205</strain>
    </source>
</reference>
<evidence type="ECO:0000313" key="3">
    <source>
        <dbReference type="EMBL" id="QDZ24540.1"/>
    </source>
</evidence>
<gene>
    <name evidence="3" type="ORF">A3770_13p70580</name>
    <name evidence="2" type="ORF">CPRI1469_LOCUS1259</name>
</gene>
<reference evidence="3 4" key="1">
    <citation type="submission" date="2018-07" db="EMBL/GenBank/DDBJ databases">
        <title>The complete nuclear genome of the prasinophyte Chloropicon primus (CCMP1205).</title>
        <authorList>
            <person name="Pombert J.-F."/>
            <person name="Otis C."/>
            <person name="Turmel M."/>
            <person name="Lemieux C."/>
        </authorList>
    </citation>
    <scope>NUCLEOTIDE SEQUENCE [LARGE SCALE GENOMIC DNA]</scope>
    <source>
        <strain evidence="3 4">CCMP1205</strain>
    </source>
</reference>
<protein>
    <submittedName>
        <fullName evidence="3">Uncharacterized protein</fullName>
    </submittedName>
</protein>
<dbReference type="Proteomes" id="UP000316726">
    <property type="component" value="Chromosome 13"/>
</dbReference>